<protein>
    <recommendedName>
        <fullName evidence="7">C2H2-type domain-containing protein</fullName>
    </recommendedName>
</protein>
<comment type="caution">
    <text evidence="8">The sequence shown here is derived from an EMBL/GenBank/DDBJ whole genome shotgun (WGS) entry which is preliminary data.</text>
</comment>
<evidence type="ECO:0000256" key="1">
    <source>
        <dbReference type="ARBA" id="ARBA00022723"/>
    </source>
</evidence>
<evidence type="ECO:0000256" key="5">
    <source>
        <dbReference type="PROSITE-ProRule" id="PRU00042"/>
    </source>
</evidence>
<feature type="compositionally biased region" description="Low complexity" evidence="6">
    <location>
        <begin position="417"/>
        <end position="428"/>
    </location>
</feature>
<proteinExistence type="predicted"/>
<organism evidence="8 9">
    <name type="scientific">Ranitomeya imitator</name>
    <name type="common">mimic poison frog</name>
    <dbReference type="NCBI Taxonomy" id="111125"/>
    <lineage>
        <taxon>Eukaryota</taxon>
        <taxon>Metazoa</taxon>
        <taxon>Chordata</taxon>
        <taxon>Craniata</taxon>
        <taxon>Vertebrata</taxon>
        <taxon>Euteleostomi</taxon>
        <taxon>Amphibia</taxon>
        <taxon>Batrachia</taxon>
        <taxon>Anura</taxon>
        <taxon>Neobatrachia</taxon>
        <taxon>Hyloidea</taxon>
        <taxon>Dendrobatidae</taxon>
        <taxon>Dendrobatinae</taxon>
        <taxon>Ranitomeya</taxon>
    </lineage>
</organism>
<dbReference type="EMBL" id="CAUEEQ010078613">
    <property type="protein sequence ID" value="CAJ0967805.1"/>
    <property type="molecule type" value="Genomic_DNA"/>
</dbReference>
<evidence type="ECO:0000256" key="3">
    <source>
        <dbReference type="ARBA" id="ARBA00022771"/>
    </source>
</evidence>
<dbReference type="InterPro" id="IPR013087">
    <property type="entry name" value="Znf_C2H2_type"/>
</dbReference>
<keyword evidence="9" id="KW-1185">Reference proteome</keyword>
<dbReference type="CDD" id="cd21584">
    <property type="entry name" value="KLF11_N"/>
    <property type="match status" value="1"/>
</dbReference>
<dbReference type="PANTHER" id="PTHR23235">
    <property type="entry name" value="KRUEPPEL-LIKE TRANSCRIPTION FACTOR"/>
    <property type="match status" value="1"/>
</dbReference>
<feature type="region of interest" description="Disordered" evidence="6">
    <location>
        <begin position="141"/>
        <end position="174"/>
    </location>
</feature>
<keyword evidence="4" id="KW-0862">Zinc</keyword>
<dbReference type="PROSITE" id="PS00028">
    <property type="entry name" value="ZINC_FINGER_C2H2_1"/>
    <property type="match status" value="3"/>
</dbReference>
<feature type="region of interest" description="Disordered" evidence="6">
    <location>
        <begin position="60"/>
        <end position="92"/>
    </location>
</feature>
<keyword evidence="2" id="KW-0677">Repeat</keyword>
<keyword evidence="1" id="KW-0479">Metal-binding</keyword>
<name>A0ABN9MLY7_9NEOB</name>
<evidence type="ECO:0000256" key="4">
    <source>
        <dbReference type="ARBA" id="ARBA00022833"/>
    </source>
</evidence>
<dbReference type="PROSITE" id="PS50157">
    <property type="entry name" value="ZINC_FINGER_C2H2_2"/>
    <property type="match status" value="3"/>
</dbReference>
<keyword evidence="3 5" id="KW-0863">Zinc-finger</keyword>
<dbReference type="Gene3D" id="3.30.160.60">
    <property type="entry name" value="Classic Zinc Finger"/>
    <property type="match status" value="3"/>
</dbReference>
<gene>
    <name evidence="8" type="ORF">RIMI_LOCUS22511083</name>
</gene>
<reference evidence="8" key="1">
    <citation type="submission" date="2023-07" db="EMBL/GenBank/DDBJ databases">
        <authorList>
            <person name="Stuckert A."/>
        </authorList>
    </citation>
    <scope>NUCLEOTIDE SEQUENCE</scope>
</reference>
<evidence type="ECO:0000313" key="8">
    <source>
        <dbReference type="EMBL" id="CAJ0967805.1"/>
    </source>
</evidence>
<dbReference type="PANTHER" id="PTHR23235:SF65">
    <property type="entry name" value="KRUEPPEL-LIKE FACTOR 11"/>
    <property type="match status" value="1"/>
</dbReference>
<dbReference type="Proteomes" id="UP001176940">
    <property type="component" value="Unassembled WGS sequence"/>
</dbReference>
<evidence type="ECO:0000259" key="7">
    <source>
        <dbReference type="PROSITE" id="PS50157"/>
    </source>
</evidence>
<evidence type="ECO:0000256" key="6">
    <source>
        <dbReference type="SAM" id="MobiDB-lite"/>
    </source>
</evidence>
<dbReference type="SMART" id="SM00355">
    <property type="entry name" value="ZnF_C2H2"/>
    <property type="match status" value="3"/>
</dbReference>
<accession>A0ABN9MLY7</accession>
<dbReference type="Pfam" id="PF00096">
    <property type="entry name" value="zf-C2H2"/>
    <property type="match status" value="3"/>
</dbReference>
<feature type="region of interest" description="Disordered" evidence="6">
    <location>
        <begin position="408"/>
        <end position="443"/>
    </location>
</feature>
<feature type="domain" description="C2H2-type" evidence="7">
    <location>
        <begin position="615"/>
        <end position="644"/>
    </location>
</feature>
<feature type="domain" description="C2H2-type" evidence="7">
    <location>
        <begin position="585"/>
        <end position="614"/>
    </location>
</feature>
<dbReference type="InterPro" id="IPR036236">
    <property type="entry name" value="Znf_C2H2_sf"/>
</dbReference>
<dbReference type="SUPFAM" id="SSF57667">
    <property type="entry name" value="beta-beta-alpha zinc fingers"/>
    <property type="match status" value="2"/>
</dbReference>
<sequence length="712" mass="78247">MGISRNLTELEEFYKEEWMKIPQTKIERLLSDYKKRLQAAEGGAHTNRVTAPSDLSVNAEDGEDAAAAGEQEEAAGTRRTRDFQGPCQEQRMGSQCNDWHKMEASVKRLDRNMTLAAAFKMDWSGESLFRGHDDALNARRPLTEQSETEDPEESGTQRWNGTDRLRQAAPGPAAPPSFVTVHQPVIMLNGSPADRQQPSPAVDFMDICESILERKRHDSERSSCSTLEQNDFEAVEALVCMSSWGQRSQKGDMLKMRPLTPASDSSDFILHCESPLSMTREFHSLATLCMTPPHSPEFAEPCTTLPPASQVTYSKPVTVMASDSHCLVSSSSVSKSFPQGIHSLESSQELAVSTKSQPCRAMVTSVIRHTADTSAFHHVPQLLSMGSVPAGQNLSHKTCEVKHSKLTKETHAHKDGSQSSSPLHLLPQTDMPCPHAEMGSRKVAAASTDTPTKCENEHLTETNPMAPVPVSSPPVLCQMIPVAAQAGVLSAFIKPSPQPMCNTVKPILPQTTPLAQPVLMGTPISQGAVMFVLPQAPVAQPPPQCSQTLMTVGSTKLLPLAPAPVFITSGQCGPPQLDFSRRRNYVCSFTGCKKTYFKSSHLKAHLRTHTGEKPFSCNWEGCDKRFARSDELSRHRRTHTGEKKFACPVCDRRFMRSDHLTKHARRHMTAKKVPTWQTEVGKLNRITTSDQSRCTAPPLGMLVSMSAPPKSD</sequence>
<evidence type="ECO:0000313" key="9">
    <source>
        <dbReference type="Proteomes" id="UP001176940"/>
    </source>
</evidence>
<feature type="domain" description="C2H2-type" evidence="7">
    <location>
        <begin position="645"/>
        <end position="672"/>
    </location>
</feature>
<evidence type="ECO:0000256" key="2">
    <source>
        <dbReference type="ARBA" id="ARBA00022737"/>
    </source>
</evidence>